<name>A0ABY4QLX3_9MYCO</name>
<keyword evidence="3" id="KW-1185">Reference proteome</keyword>
<evidence type="ECO:0000313" key="3">
    <source>
        <dbReference type="Proteomes" id="UP001056610"/>
    </source>
</evidence>
<evidence type="ECO:0000313" key="2">
    <source>
        <dbReference type="EMBL" id="UQX10950.1"/>
    </source>
</evidence>
<keyword evidence="1" id="KW-1133">Transmembrane helix</keyword>
<dbReference type="RefSeq" id="WP_249762997.1">
    <property type="nucleotide sequence ID" value="NZ_CP097320.1"/>
</dbReference>
<protein>
    <submittedName>
        <fullName evidence="2">Uncharacterized protein</fullName>
    </submittedName>
</protein>
<keyword evidence="1" id="KW-0472">Membrane</keyword>
<gene>
    <name evidence="2" type="ORF">M5I08_24025</name>
</gene>
<keyword evidence="1" id="KW-0812">Transmembrane</keyword>
<dbReference type="Proteomes" id="UP001056610">
    <property type="component" value="Chromosome"/>
</dbReference>
<sequence>MTPSDSWGNERGQLSHRFQVRNQVPGRRQARRLSKRFARVGVNTPPERLRLVLAGGAVGADEVTDVAFAFIATQLRREQLSAKVTCLKRRCARSLIFVGLVLVTLNFLFCMAYALFSLTLEVSPL</sequence>
<proteinExistence type="predicted"/>
<reference evidence="2" key="1">
    <citation type="submission" date="2022-05" db="EMBL/GenBank/DDBJ databases">
        <title>A methanotrophic Mycobacterium dominates a cave microbial ecosystem.</title>
        <authorList>
            <person name="Van Spanning R.J.M."/>
            <person name="Guan Q."/>
            <person name="Melkonian C."/>
            <person name="Gallant J."/>
            <person name="Polerecky L."/>
            <person name="Flot J.-F."/>
            <person name="Brandt B.W."/>
            <person name="Braster M."/>
            <person name="Iturbe Espinoza P."/>
            <person name="Aerts J."/>
            <person name="Meima-Franke M."/>
            <person name="Piersma S.R."/>
            <person name="Bunduc C."/>
            <person name="Ummels R."/>
            <person name="Pain A."/>
            <person name="Fleming E.J."/>
            <person name="van der Wel N."/>
            <person name="Gherman V.D."/>
            <person name="Sarbu S.M."/>
            <person name="Bodelier P.L.E."/>
            <person name="Bitter W."/>
        </authorList>
    </citation>
    <scope>NUCLEOTIDE SEQUENCE</scope>
    <source>
        <strain evidence="2">Sulfur Cave</strain>
    </source>
</reference>
<organism evidence="2 3">
    <name type="scientific">Candidatus Mycobacterium methanotrophicum</name>
    <dbReference type="NCBI Taxonomy" id="2943498"/>
    <lineage>
        <taxon>Bacteria</taxon>
        <taxon>Bacillati</taxon>
        <taxon>Actinomycetota</taxon>
        <taxon>Actinomycetes</taxon>
        <taxon>Mycobacteriales</taxon>
        <taxon>Mycobacteriaceae</taxon>
        <taxon>Mycobacterium</taxon>
    </lineage>
</organism>
<evidence type="ECO:0000256" key="1">
    <source>
        <dbReference type="SAM" id="Phobius"/>
    </source>
</evidence>
<dbReference type="EMBL" id="CP097320">
    <property type="protein sequence ID" value="UQX10950.1"/>
    <property type="molecule type" value="Genomic_DNA"/>
</dbReference>
<feature type="transmembrane region" description="Helical" evidence="1">
    <location>
        <begin position="95"/>
        <end position="116"/>
    </location>
</feature>
<accession>A0ABY4QLX3</accession>